<protein>
    <submittedName>
        <fullName evidence="1">Uncharacterized protein</fullName>
    </submittedName>
</protein>
<organism evidence="1 2">
    <name type="scientific">Moryella indoligenes</name>
    <dbReference type="NCBI Taxonomy" id="371674"/>
    <lineage>
        <taxon>Bacteria</taxon>
        <taxon>Bacillati</taxon>
        <taxon>Bacillota</taxon>
        <taxon>Clostridia</taxon>
        <taxon>Lachnospirales</taxon>
        <taxon>Lachnospiraceae</taxon>
        <taxon>Moryella</taxon>
    </lineage>
</organism>
<dbReference type="EMBL" id="JAUSTO010000003">
    <property type="protein sequence ID" value="MDQ0152045.1"/>
    <property type="molecule type" value="Genomic_DNA"/>
</dbReference>
<accession>A0AAE3VA03</accession>
<proteinExistence type="predicted"/>
<dbReference type="AlphaFoldDB" id="A0AAE3VA03"/>
<evidence type="ECO:0000313" key="1">
    <source>
        <dbReference type="EMBL" id="MDQ0152045.1"/>
    </source>
</evidence>
<sequence>MAMNPLALMKLAGLGRKFQKNHPKVVSYLRAVIAPGLPEGSILEITVTKPGAAPVTTNMRVIAEDIELLQELRELQK</sequence>
<name>A0AAE3VA03_9FIRM</name>
<comment type="caution">
    <text evidence="1">The sequence shown here is derived from an EMBL/GenBank/DDBJ whole genome shotgun (WGS) entry which is preliminary data.</text>
</comment>
<reference evidence="1" key="1">
    <citation type="submission" date="2023-07" db="EMBL/GenBank/DDBJ databases">
        <title>Genomic Encyclopedia of Type Strains, Phase IV (KMG-IV): sequencing the most valuable type-strain genomes for metagenomic binning, comparative biology and taxonomic classification.</title>
        <authorList>
            <person name="Goeker M."/>
        </authorList>
    </citation>
    <scope>NUCLEOTIDE SEQUENCE</scope>
    <source>
        <strain evidence="1">DSM 19659</strain>
    </source>
</reference>
<dbReference type="Proteomes" id="UP001241537">
    <property type="component" value="Unassembled WGS sequence"/>
</dbReference>
<gene>
    <name evidence="1" type="ORF">J2S20_000727</name>
</gene>
<dbReference type="RefSeq" id="WP_211292147.1">
    <property type="nucleotide sequence ID" value="NZ_JAUSTO010000003.1"/>
</dbReference>
<evidence type="ECO:0000313" key="2">
    <source>
        <dbReference type="Proteomes" id="UP001241537"/>
    </source>
</evidence>
<keyword evidence="2" id="KW-1185">Reference proteome</keyword>